<dbReference type="CDD" id="cd00112">
    <property type="entry name" value="LDLa"/>
    <property type="match status" value="1"/>
</dbReference>
<protein>
    <submittedName>
        <fullName evidence="13">Glycine receptor subunit beta-like 6</fullName>
    </submittedName>
</protein>
<feature type="domain" description="Neurotransmitter-gated ion-channel transmembrane" evidence="12">
    <location>
        <begin position="261"/>
        <end position="338"/>
    </location>
</feature>
<dbReference type="FunFam" id="4.10.400.10:FF:000065">
    <property type="entry name" value="Transmembrane protease serine 7"/>
    <property type="match status" value="1"/>
</dbReference>
<dbReference type="PRINTS" id="PR00253">
    <property type="entry name" value="GABAARECEPTR"/>
</dbReference>
<feature type="transmembrane region" description="Helical" evidence="11">
    <location>
        <begin position="254"/>
        <end position="275"/>
    </location>
</feature>
<dbReference type="InterPro" id="IPR006029">
    <property type="entry name" value="Neurotrans-gated_channel_TM"/>
</dbReference>
<keyword evidence="14" id="KW-1185">Reference proteome</keyword>
<dbReference type="SUPFAM" id="SSF57424">
    <property type="entry name" value="LDL receptor-like module"/>
    <property type="match status" value="1"/>
</dbReference>
<evidence type="ECO:0000256" key="4">
    <source>
        <dbReference type="ARBA" id="ARBA00022475"/>
    </source>
</evidence>
<keyword evidence="13" id="KW-0675">Receptor</keyword>
<dbReference type="GO" id="GO:0004888">
    <property type="term" value="F:transmembrane signaling receptor activity"/>
    <property type="evidence" value="ECO:0007669"/>
    <property type="project" value="InterPro"/>
</dbReference>
<reference evidence="13" key="1">
    <citation type="journal article" date="2021" name="Sci. Adv.">
        <title>The American lobster genome reveals insights on longevity, neural, and immune adaptations.</title>
        <authorList>
            <person name="Polinski J.M."/>
            <person name="Zimin A.V."/>
            <person name="Clark K.F."/>
            <person name="Kohn A.B."/>
            <person name="Sadowski N."/>
            <person name="Timp W."/>
            <person name="Ptitsyn A."/>
            <person name="Khanna P."/>
            <person name="Romanova D.Y."/>
            <person name="Williams P."/>
            <person name="Greenwood S.J."/>
            <person name="Moroz L.L."/>
            <person name="Walt D.R."/>
            <person name="Bodnar A.G."/>
        </authorList>
    </citation>
    <scope>NUCLEOTIDE SEQUENCE</scope>
    <source>
        <strain evidence="13">GMGI-L3</strain>
    </source>
</reference>
<evidence type="ECO:0000313" key="13">
    <source>
        <dbReference type="EMBL" id="KAG7173902.1"/>
    </source>
</evidence>
<feature type="disulfide bond" evidence="10">
    <location>
        <begin position="59"/>
        <end position="71"/>
    </location>
</feature>
<feature type="disulfide bond" evidence="10">
    <location>
        <begin position="66"/>
        <end position="84"/>
    </location>
</feature>
<dbReference type="PROSITE" id="PS00236">
    <property type="entry name" value="NEUROTR_ION_CHANNEL"/>
    <property type="match status" value="1"/>
</dbReference>
<accession>A0A8J5N630</accession>
<name>A0A8J5N630_HOMAM</name>
<keyword evidence="9" id="KW-0407">Ion channel</keyword>
<keyword evidence="3" id="KW-0813">Transport</keyword>
<dbReference type="PROSITE" id="PS50068">
    <property type="entry name" value="LDLRA_2"/>
    <property type="match status" value="1"/>
</dbReference>
<proteinExistence type="predicted"/>
<evidence type="ECO:0000256" key="9">
    <source>
        <dbReference type="ARBA" id="ARBA00023303"/>
    </source>
</evidence>
<dbReference type="SMART" id="SM00192">
    <property type="entry name" value="LDLa"/>
    <property type="match status" value="1"/>
</dbReference>
<evidence type="ECO:0000256" key="7">
    <source>
        <dbReference type="ARBA" id="ARBA00023157"/>
    </source>
</evidence>
<keyword evidence="5" id="KW-0406">Ion transport</keyword>
<dbReference type="EMBL" id="JAHLQT010008626">
    <property type="protein sequence ID" value="KAG7173902.1"/>
    <property type="molecule type" value="Genomic_DNA"/>
</dbReference>
<dbReference type="GO" id="GO:0005230">
    <property type="term" value="F:extracellular ligand-gated monoatomic ion channel activity"/>
    <property type="evidence" value="ECO:0007669"/>
    <property type="project" value="InterPro"/>
</dbReference>
<keyword evidence="11" id="KW-0812">Transmembrane</keyword>
<evidence type="ECO:0000256" key="1">
    <source>
        <dbReference type="ARBA" id="ARBA00004141"/>
    </source>
</evidence>
<evidence type="ECO:0000256" key="5">
    <source>
        <dbReference type="ARBA" id="ARBA00023065"/>
    </source>
</evidence>
<evidence type="ECO:0000256" key="11">
    <source>
        <dbReference type="SAM" id="Phobius"/>
    </source>
</evidence>
<feature type="transmembrane region" description="Helical" evidence="11">
    <location>
        <begin position="287"/>
        <end position="308"/>
    </location>
</feature>
<feature type="disulfide bond" evidence="10">
    <location>
        <begin position="78"/>
        <end position="93"/>
    </location>
</feature>
<feature type="transmembrane region" description="Helical" evidence="11">
    <location>
        <begin position="320"/>
        <end position="338"/>
    </location>
</feature>
<keyword evidence="4" id="KW-1003">Cell membrane</keyword>
<dbReference type="AlphaFoldDB" id="A0A8J5N630"/>
<dbReference type="SUPFAM" id="SSF90112">
    <property type="entry name" value="Neurotransmitter-gated ion-channel transmembrane pore"/>
    <property type="match status" value="1"/>
</dbReference>
<dbReference type="Pfam" id="PF02932">
    <property type="entry name" value="Neur_chan_memb"/>
    <property type="match status" value="1"/>
</dbReference>
<comment type="caution">
    <text evidence="13">The sequence shown here is derived from an EMBL/GenBank/DDBJ whole genome shotgun (WGS) entry which is preliminary data.</text>
</comment>
<dbReference type="InterPro" id="IPR038050">
    <property type="entry name" value="Neuro_actylchol_rec"/>
</dbReference>
<dbReference type="InterPro" id="IPR002172">
    <property type="entry name" value="LDrepeatLR_classA_rpt"/>
</dbReference>
<dbReference type="SUPFAM" id="SSF63712">
    <property type="entry name" value="Nicotinic receptor ligand binding domain-like"/>
    <property type="match status" value="1"/>
</dbReference>
<gene>
    <name evidence="13" type="primary">Glrb-L6</name>
    <name evidence="13" type="ORF">Hamer_G027736</name>
</gene>
<keyword evidence="6 11" id="KW-0472">Membrane</keyword>
<feature type="transmembrane region" description="Helical" evidence="11">
    <location>
        <begin position="410"/>
        <end position="434"/>
    </location>
</feature>
<dbReference type="InterPro" id="IPR036719">
    <property type="entry name" value="Neuro-gated_channel_TM_sf"/>
</dbReference>
<organism evidence="13 14">
    <name type="scientific">Homarus americanus</name>
    <name type="common">American lobster</name>
    <dbReference type="NCBI Taxonomy" id="6706"/>
    <lineage>
        <taxon>Eukaryota</taxon>
        <taxon>Metazoa</taxon>
        <taxon>Ecdysozoa</taxon>
        <taxon>Arthropoda</taxon>
        <taxon>Crustacea</taxon>
        <taxon>Multicrustacea</taxon>
        <taxon>Malacostraca</taxon>
        <taxon>Eumalacostraca</taxon>
        <taxon>Eucarida</taxon>
        <taxon>Decapoda</taxon>
        <taxon>Pleocyemata</taxon>
        <taxon>Astacidea</taxon>
        <taxon>Nephropoidea</taxon>
        <taxon>Nephropidae</taxon>
        <taxon>Homarus</taxon>
    </lineage>
</organism>
<dbReference type="Pfam" id="PF00057">
    <property type="entry name" value="Ldl_recept_a"/>
    <property type="match status" value="1"/>
</dbReference>
<dbReference type="Gene3D" id="1.20.58.390">
    <property type="entry name" value="Neurotransmitter-gated ion-channel transmembrane domain"/>
    <property type="match status" value="1"/>
</dbReference>
<dbReference type="Proteomes" id="UP000747542">
    <property type="component" value="Unassembled WGS sequence"/>
</dbReference>
<dbReference type="Gene3D" id="4.10.400.10">
    <property type="entry name" value="Low-density Lipoprotein Receptor"/>
    <property type="match status" value="1"/>
</dbReference>
<dbReference type="Gene3D" id="2.70.170.10">
    <property type="entry name" value="Neurotransmitter-gated ion-channel ligand-binding domain"/>
    <property type="match status" value="1"/>
</dbReference>
<dbReference type="PROSITE" id="PS01209">
    <property type="entry name" value="LDLRA_1"/>
    <property type="match status" value="1"/>
</dbReference>
<evidence type="ECO:0000256" key="2">
    <source>
        <dbReference type="ARBA" id="ARBA00004236"/>
    </source>
</evidence>
<dbReference type="InterPro" id="IPR036055">
    <property type="entry name" value="LDL_receptor-like_sf"/>
</dbReference>
<keyword evidence="7 10" id="KW-1015">Disulfide bond</keyword>
<keyword evidence="11" id="KW-1133">Transmembrane helix</keyword>
<evidence type="ECO:0000313" key="14">
    <source>
        <dbReference type="Proteomes" id="UP000747542"/>
    </source>
</evidence>
<keyword evidence="8" id="KW-0325">Glycoprotein</keyword>
<evidence type="ECO:0000256" key="3">
    <source>
        <dbReference type="ARBA" id="ARBA00022448"/>
    </source>
</evidence>
<dbReference type="InterPro" id="IPR018000">
    <property type="entry name" value="Neurotransmitter_ion_chnl_CS"/>
</dbReference>
<dbReference type="GO" id="GO:0099095">
    <property type="term" value="F:ligand-gated monoatomic anion channel activity"/>
    <property type="evidence" value="ECO:0007669"/>
    <property type="project" value="UniProtKB-ARBA"/>
</dbReference>
<dbReference type="InterPro" id="IPR006201">
    <property type="entry name" value="Neur_channel"/>
</dbReference>
<evidence type="ECO:0000259" key="12">
    <source>
        <dbReference type="Pfam" id="PF02932"/>
    </source>
</evidence>
<evidence type="ECO:0000256" key="6">
    <source>
        <dbReference type="ARBA" id="ARBA00023136"/>
    </source>
</evidence>
<dbReference type="InterPro" id="IPR036734">
    <property type="entry name" value="Neur_chan_lig-bd_sf"/>
</dbReference>
<dbReference type="PANTHER" id="PTHR18945">
    <property type="entry name" value="NEUROTRANSMITTER GATED ION CHANNEL"/>
    <property type="match status" value="1"/>
</dbReference>
<comment type="subcellular location">
    <subcellularLocation>
        <location evidence="2">Cell membrane</location>
    </subcellularLocation>
    <subcellularLocation>
        <location evidence="1">Membrane</location>
        <topology evidence="1">Multi-pass membrane protein</topology>
    </subcellularLocation>
</comment>
<sequence length="435" mass="49320">MVEKVGDVWTWYDSITNITKAVLPVQEHLNYPIGRQTWDIKDPVCGQESGKRQLTLSPCTAGEFTCTDGTCISFARRCDLKFDCGDKTDESFCDIVNFPGDYRSKLPPRPVSDLSLPISVNVSMDTINIDTTTMLISVSYNLHEIYLGWGSSHLTVEVYRGDTNPVSTTRKYSTVFTCNFDLVLYPFDIQTCSMQLQIQSASSEYLIFNSNDSYAQYLGQKFLIEYGIGLIDLQVDNAMQYSEMKVRIELIRRYGYAMLNIYIPSLTLLIISYVTLFFRPTIFEVRVMTALTALLVLATLFTQVSTSLPKTSYFKMVDIWLLFCIVLIFFIIIFHTIIDFHVDYSNTGAPLSSKGWVGTSQRSSGSNIVKVTPVGGNTKSGDEDMNNLSINFLKVRFDAKFYINLSKLTMFLVFFVFNITYWGTLAVGSGLVYYY</sequence>
<dbReference type="InterPro" id="IPR006028">
    <property type="entry name" value="GABAA/Glycine_rcpt"/>
</dbReference>
<dbReference type="GO" id="GO:0005254">
    <property type="term" value="F:chloride channel activity"/>
    <property type="evidence" value="ECO:0007669"/>
    <property type="project" value="UniProtKB-ARBA"/>
</dbReference>
<evidence type="ECO:0000256" key="8">
    <source>
        <dbReference type="ARBA" id="ARBA00023180"/>
    </source>
</evidence>
<dbReference type="InterPro" id="IPR023415">
    <property type="entry name" value="LDLR_class-A_CS"/>
</dbReference>
<dbReference type="GO" id="GO:0005886">
    <property type="term" value="C:plasma membrane"/>
    <property type="evidence" value="ECO:0007669"/>
    <property type="project" value="UniProtKB-SubCell"/>
</dbReference>
<evidence type="ECO:0000256" key="10">
    <source>
        <dbReference type="PROSITE-ProRule" id="PRU00124"/>
    </source>
</evidence>